<evidence type="ECO:0000256" key="3">
    <source>
        <dbReference type="ARBA" id="ARBA00022989"/>
    </source>
</evidence>
<keyword evidence="3 7" id="KW-1133">Transmembrane helix</keyword>
<dbReference type="PANTHER" id="PTHR33048">
    <property type="entry name" value="PTH11-LIKE INTEGRAL MEMBRANE PROTEIN (AFU_ORTHOLOGUE AFUA_5G11245)"/>
    <property type="match status" value="1"/>
</dbReference>
<feature type="transmembrane region" description="Helical" evidence="7">
    <location>
        <begin position="257"/>
        <end position="281"/>
    </location>
</feature>
<feature type="transmembrane region" description="Helical" evidence="7">
    <location>
        <begin position="6"/>
        <end position="25"/>
    </location>
</feature>
<dbReference type="Proteomes" id="UP001629113">
    <property type="component" value="Unassembled WGS sequence"/>
</dbReference>
<evidence type="ECO:0000256" key="6">
    <source>
        <dbReference type="SAM" id="MobiDB-lite"/>
    </source>
</evidence>
<accession>A0ABR4PTN9</accession>
<evidence type="ECO:0000256" key="7">
    <source>
        <dbReference type="SAM" id="Phobius"/>
    </source>
</evidence>
<evidence type="ECO:0000256" key="5">
    <source>
        <dbReference type="ARBA" id="ARBA00038359"/>
    </source>
</evidence>
<feature type="transmembrane region" description="Helical" evidence="7">
    <location>
        <begin position="45"/>
        <end position="65"/>
    </location>
</feature>
<feature type="region of interest" description="Disordered" evidence="6">
    <location>
        <begin position="315"/>
        <end position="342"/>
    </location>
</feature>
<evidence type="ECO:0000259" key="8">
    <source>
        <dbReference type="Pfam" id="PF20684"/>
    </source>
</evidence>
<comment type="similarity">
    <text evidence="5">Belongs to the SAT4 family.</text>
</comment>
<feature type="transmembrane region" description="Helical" evidence="7">
    <location>
        <begin position="179"/>
        <end position="201"/>
    </location>
</feature>
<dbReference type="InterPro" id="IPR052337">
    <property type="entry name" value="SAT4-like"/>
</dbReference>
<dbReference type="Pfam" id="PF20684">
    <property type="entry name" value="Fung_rhodopsin"/>
    <property type="match status" value="1"/>
</dbReference>
<dbReference type="PANTHER" id="PTHR33048:SF157">
    <property type="entry name" value="INTEGRAL MEMBRANE PROTEIN"/>
    <property type="match status" value="1"/>
</dbReference>
<evidence type="ECO:0000256" key="4">
    <source>
        <dbReference type="ARBA" id="ARBA00023136"/>
    </source>
</evidence>
<keyword evidence="2 7" id="KW-0812">Transmembrane</keyword>
<name>A0ABR4PTN9_9HELO</name>
<evidence type="ECO:0000313" key="9">
    <source>
        <dbReference type="EMBL" id="KAL3426737.1"/>
    </source>
</evidence>
<reference evidence="9 10" key="1">
    <citation type="submission" date="2024-06" db="EMBL/GenBank/DDBJ databases">
        <title>Complete genome of Phlyctema vagabunda strain 19-DSS-EL-015.</title>
        <authorList>
            <person name="Fiorenzani C."/>
        </authorList>
    </citation>
    <scope>NUCLEOTIDE SEQUENCE [LARGE SCALE GENOMIC DNA]</scope>
    <source>
        <strain evidence="9 10">19-DSS-EL-015</strain>
    </source>
</reference>
<feature type="transmembrane region" description="Helical" evidence="7">
    <location>
        <begin position="213"/>
        <end position="237"/>
    </location>
</feature>
<evidence type="ECO:0000313" key="10">
    <source>
        <dbReference type="Proteomes" id="UP001629113"/>
    </source>
</evidence>
<gene>
    <name evidence="9" type="ORF">PVAG01_00246</name>
</gene>
<organism evidence="9 10">
    <name type="scientific">Phlyctema vagabunda</name>
    <dbReference type="NCBI Taxonomy" id="108571"/>
    <lineage>
        <taxon>Eukaryota</taxon>
        <taxon>Fungi</taxon>
        <taxon>Dikarya</taxon>
        <taxon>Ascomycota</taxon>
        <taxon>Pezizomycotina</taxon>
        <taxon>Leotiomycetes</taxon>
        <taxon>Helotiales</taxon>
        <taxon>Dermateaceae</taxon>
        <taxon>Phlyctema</taxon>
    </lineage>
</organism>
<comment type="subcellular location">
    <subcellularLocation>
        <location evidence="1">Membrane</location>
        <topology evidence="1">Multi-pass membrane protein</topology>
    </subcellularLocation>
</comment>
<keyword evidence="10" id="KW-1185">Reference proteome</keyword>
<dbReference type="InterPro" id="IPR049326">
    <property type="entry name" value="Rhodopsin_dom_fungi"/>
</dbReference>
<proteinExistence type="inferred from homology"/>
<protein>
    <recommendedName>
        <fullName evidence="8">Rhodopsin domain-containing protein</fullName>
    </recommendedName>
</protein>
<feature type="transmembrane region" description="Helical" evidence="7">
    <location>
        <begin position="129"/>
        <end position="151"/>
    </location>
</feature>
<evidence type="ECO:0000256" key="1">
    <source>
        <dbReference type="ARBA" id="ARBA00004141"/>
    </source>
</evidence>
<keyword evidence="4 7" id="KW-0472">Membrane</keyword>
<dbReference type="EMBL" id="JBFCZG010000001">
    <property type="protein sequence ID" value="KAL3426737.1"/>
    <property type="molecule type" value="Genomic_DNA"/>
</dbReference>
<comment type="caution">
    <text evidence="9">The sequence shown here is derived from an EMBL/GenBank/DDBJ whole genome shotgun (WGS) entry which is preliminary data.</text>
</comment>
<evidence type="ECO:0000256" key="2">
    <source>
        <dbReference type="ARBA" id="ARBA00022692"/>
    </source>
</evidence>
<sequence>MLAISVTLPLLGMICVFLRVGQRLWRKKEVGFQAINLGGSLDEVFCVLALIPMVATGILIAVGAGKEVIGGHSSPDDVEGWITTVTPSFEYLEKIVYIVFIMQPLALGFIKLSFLFFYRRIFEGRTYRIISWALIYIVIGWTIAFFFGFLFDCQLDFAANWSSLANISEVCGFGFKPTIVFTILDALLDFIILLLPIPYVMRLQMPLQKKLEVTFVFLLGGFSVVAAIIRMTIYIMTSTPSDGLTTQYILGLPNYDVVGIISSEIFWTMVETGVAVIAACLPTIRRSLSNTVISSVFRSWASRISATANRDYSNTERIKDAPLTDPYGSAPSSRGSAEGCARASDFQKGRAVETRTYEMQVLEFHQEKGSRHLATYHGDSNV</sequence>
<feature type="domain" description="Rhodopsin" evidence="8">
    <location>
        <begin position="40"/>
        <end position="288"/>
    </location>
</feature>
<feature type="transmembrane region" description="Helical" evidence="7">
    <location>
        <begin position="95"/>
        <end position="117"/>
    </location>
</feature>